<comment type="caution">
    <text evidence="1">The sequence shown here is derived from an EMBL/GenBank/DDBJ whole genome shotgun (WGS) entry which is preliminary data.</text>
</comment>
<name>A0ABR2M889_9ASPA</name>
<dbReference type="EMBL" id="JBBWWR010000012">
    <property type="protein sequence ID" value="KAK8959378.1"/>
    <property type="molecule type" value="Genomic_DNA"/>
</dbReference>
<sequence length="81" mass="9146">MEAIGGMRVALGTVVILNYCLKGLFHPARKVFEVQSGHRLYKPNVSKSNGEQQNNLHADLQPWKRDFDFSKSGQCRGRSDL</sequence>
<gene>
    <name evidence="1" type="ORF">KSP40_PGU009023</name>
</gene>
<accession>A0ABR2M889</accession>
<protein>
    <submittedName>
        <fullName evidence="1">Uncharacterized protein</fullName>
    </submittedName>
</protein>
<evidence type="ECO:0000313" key="1">
    <source>
        <dbReference type="EMBL" id="KAK8959378.1"/>
    </source>
</evidence>
<dbReference type="Proteomes" id="UP001412067">
    <property type="component" value="Unassembled WGS sequence"/>
</dbReference>
<reference evidence="1 2" key="1">
    <citation type="journal article" date="2022" name="Nat. Plants">
        <title>Genomes of leafy and leafless Platanthera orchids illuminate the evolution of mycoheterotrophy.</title>
        <authorList>
            <person name="Li M.H."/>
            <person name="Liu K.W."/>
            <person name="Li Z."/>
            <person name="Lu H.C."/>
            <person name="Ye Q.L."/>
            <person name="Zhang D."/>
            <person name="Wang J.Y."/>
            <person name="Li Y.F."/>
            <person name="Zhong Z.M."/>
            <person name="Liu X."/>
            <person name="Yu X."/>
            <person name="Liu D.K."/>
            <person name="Tu X.D."/>
            <person name="Liu B."/>
            <person name="Hao Y."/>
            <person name="Liao X.Y."/>
            <person name="Jiang Y.T."/>
            <person name="Sun W.H."/>
            <person name="Chen J."/>
            <person name="Chen Y.Q."/>
            <person name="Ai Y."/>
            <person name="Zhai J.W."/>
            <person name="Wu S.S."/>
            <person name="Zhou Z."/>
            <person name="Hsiao Y.Y."/>
            <person name="Wu W.L."/>
            <person name="Chen Y.Y."/>
            <person name="Lin Y.F."/>
            <person name="Hsu J.L."/>
            <person name="Li C.Y."/>
            <person name="Wang Z.W."/>
            <person name="Zhao X."/>
            <person name="Zhong W.Y."/>
            <person name="Ma X.K."/>
            <person name="Ma L."/>
            <person name="Huang J."/>
            <person name="Chen G.Z."/>
            <person name="Huang M.Z."/>
            <person name="Huang L."/>
            <person name="Peng D.H."/>
            <person name="Luo Y.B."/>
            <person name="Zou S.Q."/>
            <person name="Chen S.P."/>
            <person name="Lan S."/>
            <person name="Tsai W.C."/>
            <person name="Van de Peer Y."/>
            <person name="Liu Z.J."/>
        </authorList>
    </citation>
    <scope>NUCLEOTIDE SEQUENCE [LARGE SCALE GENOMIC DNA]</scope>
    <source>
        <strain evidence="1">Lor288</strain>
    </source>
</reference>
<keyword evidence="2" id="KW-1185">Reference proteome</keyword>
<proteinExistence type="predicted"/>
<evidence type="ECO:0000313" key="2">
    <source>
        <dbReference type="Proteomes" id="UP001412067"/>
    </source>
</evidence>
<organism evidence="1 2">
    <name type="scientific">Platanthera guangdongensis</name>
    <dbReference type="NCBI Taxonomy" id="2320717"/>
    <lineage>
        <taxon>Eukaryota</taxon>
        <taxon>Viridiplantae</taxon>
        <taxon>Streptophyta</taxon>
        <taxon>Embryophyta</taxon>
        <taxon>Tracheophyta</taxon>
        <taxon>Spermatophyta</taxon>
        <taxon>Magnoliopsida</taxon>
        <taxon>Liliopsida</taxon>
        <taxon>Asparagales</taxon>
        <taxon>Orchidaceae</taxon>
        <taxon>Orchidoideae</taxon>
        <taxon>Orchideae</taxon>
        <taxon>Orchidinae</taxon>
        <taxon>Platanthera</taxon>
    </lineage>
</organism>